<protein>
    <recommendedName>
        <fullName evidence="2">lysozyme</fullName>
        <ecNumber evidence="2">3.2.1.17</ecNumber>
    </recommendedName>
</protein>
<accession>A0AAV6R5K4</accession>
<evidence type="ECO:0000256" key="1">
    <source>
        <dbReference type="ARBA" id="ARBA00010859"/>
    </source>
</evidence>
<dbReference type="PANTHER" id="PTHR11407:SF63">
    <property type="entry name" value="LYSOZYME C"/>
    <property type="match status" value="1"/>
</dbReference>
<dbReference type="PANTHER" id="PTHR11407">
    <property type="entry name" value="LYSOZYME C"/>
    <property type="match status" value="1"/>
</dbReference>
<dbReference type="InterPro" id="IPR001916">
    <property type="entry name" value="Glyco_hydro_22"/>
</dbReference>
<dbReference type="Proteomes" id="UP000693946">
    <property type="component" value="Linkage Group LG21"/>
</dbReference>
<evidence type="ECO:0000313" key="7">
    <source>
        <dbReference type="Proteomes" id="UP000693946"/>
    </source>
</evidence>
<gene>
    <name evidence="6" type="ORF">JOB18_047209</name>
</gene>
<evidence type="ECO:0000256" key="4">
    <source>
        <dbReference type="ARBA" id="ARBA00023157"/>
    </source>
</evidence>
<dbReference type="Pfam" id="PF00062">
    <property type="entry name" value="Lys"/>
    <property type="match status" value="2"/>
</dbReference>
<organism evidence="6 7">
    <name type="scientific">Solea senegalensis</name>
    <name type="common">Senegalese sole</name>
    <dbReference type="NCBI Taxonomy" id="28829"/>
    <lineage>
        <taxon>Eukaryota</taxon>
        <taxon>Metazoa</taxon>
        <taxon>Chordata</taxon>
        <taxon>Craniata</taxon>
        <taxon>Vertebrata</taxon>
        <taxon>Euteleostomi</taxon>
        <taxon>Actinopterygii</taxon>
        <taxon>Neopterygii</taxon>
        <taxon>Teleostei</taxon>
        <taxon>Neoteleostei</taxon>
        <taxon>Acanthomorphata</taxon>
        <taxon>Carangaria</taxon>
        <taxon>Pleuronectiformes</taxon>
        <taxon>Pleuronectoidei</taxon>
        <taxon>Soleidae</taxon>
        <taxon>Solea</taxon>
    </lineage>
</organism>
<name>A0AAV6R5K4_SOLSE</name>
<evidence type="ECO:0000256" key="3">
    <source>
        <dbReference type="ARBA" id="ARBA00022638"/>
    </source>
</evidence>
<proteinExistence type="inferred from homology"/>
<keyword evidence="5" id="KW-0732">Signal</keyword>
<dbReference type="GO" id="GO:0003796">
    <property type="term" value="F:lysozyme activity"/>
    <property type="evidence" value="ECO:0007669"/>
    <property type="project" value="UniProtKB-EC"/>
</dbReference>
<dbReference type="FunFam" id="1.10.530.10:FF:000001">
    <property type="entry name" value="Lysozyme C"/>
    <property type="match status" value="2"/>
</dbReference>
<keyword evidence="4" id="KW-1015">Disulfide bond</keyword>
<dbReference type="GO" id="GO:0031640">
    <property type="term" value="P:killing of cells of another organism"/>
    <property type="evidence" value="ECO:0007669"/>
    <property type="project" value="UniProtKB-KW"/>
</dbReference>
<keyword evidence="3" id="KW-0081">Bacteriolytic enzyme</keyword>
<evidence type="ECO:0000256" key="2">
    <source>
        <dbReference type="ARBA" id="ARBA00012732"/>
    </source>
</evidence>
<dbReference type="GO" id="GO:0042742">
    <property type="term" value="P:defense response to bacterium"/>
    <property type="evidence" value="ECO:0007669"/>
    <property type="project" value="UniProtKB-KW"/>
</dbReference>
<dbReference type="AlphaFoldDB" id="A0AAV6R5K4"/>
<keyword evidence="7" id="KW-1185">Reference proteome</keyword>
<dbReference type="PROSITE" id="PS51348">
    <property type="entry name" value="GLYCOSYL_HYDROL_F22_2"/>
    <property type="match status" value="2"/>
</dbReference>
<feature type="chain" id="PRO_5043372395" description="lysozyme" evidence="5">
    <location>
        <begin position="16"/>
        <end position="263"/>
    </location>
</feature>
<dbReference type="SMART" id="SM00263">
    <property type="entry name" value="LYZ1"/>
    <property type="match status" value="2"/>
</dbReference>
<dbReference type="EC" id="3.2.1.17" evidence="2"/>
<sequence>MRCLVFLLLVALSGAKVFERCEWARLLKRSGMDGYRGNSLADWVCLSQWESHYNTQTTNLNTDGTTDYGIFQINSRWWCDNGQGVTVNACGIKCSELLTDDVTVAIECAKRVVRDPNGIRACGAKVFERCEWARLLKRSGMDGYKGNSLAKWVCLSQWESHYNTQTTNLNTDGTTDYGIFQINSRWWCDNGQGITENTRGIKCSVSKTDNRLGKTNKVQSQHQLLASSFLTLKGRSNSSSFGRETVIHHEVSGVHAVGGAEQR</sequence>
<feature type="signal peptide" evidence="5">
    <location>
        <begin position="1"/>
        <end position="15"/>
    </location>
</feature>
<dbReference type="EMBL" id="JAGKHQ010000014">
    <property type="protein sequence ID" value="KAG7499710.1"/>
    <property type="molecule type" value="Genomic_DNA"/>
</dbReference>
<comment type="similarity">
    <text evidence="1">Belongs to the glycosyl hydrolase 22 family.</text>
</comment>
<comment type="caution">
    <text evidence="6">The sequence shown here is derived from an EMBL/GenBank/DDBJ whole genome shotgun (WGS) entry which is preliminary data.</text>
</comment>
<dbReference type="CDD" id="cd16897">
    <property type="entry name" value="LYZ_C"/>
    <property type="match status" value="1"/>
</dbReference>
<evidence type="ECO:0000313" key="6">
    <source>
        <dbReference type="EMBL" id="KAG7499710.1"/>
    </source>
</evidence>
<evidence type="ECO:0000256" key="5">
    <source>
        <dbReference type="SAM" id="SignalP"/>
    </source>
</evidence>
<reference evidence="6 7" key="1">
    <citation type="journal article" date="2021" name="Sci. Rep.">
        <title>Chromosome anchoring in Senegalese sole (Solea senegalensis) reveals sex-associated markers and genome rearrangements in flatfish.</title>
        <authorList>
            <person name="Guerrero-Cozar I."/>
            <person name="Gomez-Garrido J."/>
            <person name="Berbel C."/>
            <person name="Martinez-Blanch J.F."/>
            <person name="Alioto T."/>
            <person name="Claros M.G."/>
            <person name="Gagnaire P.A."/>
            <person name="Manchado M."/>
        </authorList>
    </citation>
    <scope>NUCLEOTIDE SEQUENCE [LARGE SCALE GENOMIC DNA]</scope>
    <source>
        <strain evidence="6">Sse05_10M</strain>
    </source>
</reference>
<keyword evidence="3" id="KW-0929">Antimicrobial</keyword>